<feature type="transmembrane region" description="Helical" evidence="1">
    <location>
        <begin position="6"/>
        <end position="29"/>
    </location>
</feature>
<comment type="caution">
    <text evidence="2">The sequence shown here is derived from an EMBL/GenBank/DDBJ whole genome shotgun (WGS) entry which is preliminary data.</text>
</comment>
<organism evidence="2 3">
    <name type="scientific">Metabacillus idriensis</name>
    <dbReference type="NCBI Taxonomy" id="324768"/>
    <lineage>
        <taxon>Bacteria</taxon>
        <taxon>Bacillati</taxon>
        <taxon>Bacillota</taxon>
        <taxon>Bacilli</taxon>
        <taxon>Bacillales</taxon>
        <taxon>Bacillaceae</taxon>
        <taxon>Metabacillus</taxon>
    </lineage>
</organism>
<name>A0A6I2M5Q9_9BACI</name>
<dbReference type="AlphaFoldDB" id="A0A6I2M5Q9"/>
<reference evidence="2 3" key="1">
    <citation type="submission" date="2019-11" db="EMBL/GenBank/DDBJ databases">
        <title>Bacillus idriensis genome.</title>
        <authorList>
            <person name="Konopka E.N."/>
            <person name="Newman J.D."/>
        </authorList>
    </citation>
    <scope>NUCLEOTIDE SEQUENCE [LARGE SCALE GENOMIC DNA]</scope>
    <source>
        <strain evidence="2 3">DSM 19097</strain>
    </source>
</reference>
<proteinExistence type="predicted"/>
<evidence type="ECO:0008006" key="4">
    <source>
        <dbReference type="Google" id="ProtNLM"/>
    </source>
</evidence>
<keyword evidence="3" id="KW-1185">Reference proteome</keyword>
<keyword evidence="1" id="KW-1133">Transmembrane helix</keyword>
<gene>
    <name evidence="2" type="ORF">GJU41_02580</name>
</gene>
<keyword evidence="1" id="KW-0812">Transmembrane</keyword>
<protein>
    <recommendedName>
        <fullName evidence="4">DUF4083 domain-containing protein</fullName>
    </recommendedName>
</protein>
<keyword evidence="1" id="KW-0472">Membrane</keyword>
<sequence length="51" mass="5996">MDSALLMLLPLLLYAGTIFLGIFAIIYFLKLTKERNEVLKDIREELKKRKL</sequence>
<dbReference type="EMBL" id="WKKF01000001">
    <property type="protein sequence ID" value="MRX52847.1"/>
    <property type="molecule type" value="Genomic_DNA"/>
</dbReference>
<evidence type="ECO:0000313" key="2">
    <source>
        <dbReference type="EMBL" id="MRX52847.1"/>
    </source>
</evidence>
<dbReference type="Proteomes" id="UP000441585">
    <property type="component" value="Unassembled WGS sequence"/>
</dbReference>
<dbReference type="RefSeq" id="WP_154317934.1">
    <property type="nucleotide sequence ID" value="NZ_CAJFZX010000002.1"/>
</dbReference>
<evidence type="ECO:0000313" key="3">
    <source>
        <dbReference type="Proteomes" id="UP000441585"/>
    </source>
</evidence>
<evidence type="ECO:0000256" key="1">
    <source>
        <dbReference type="SAM" id="Phobius"/>
    </source>
</evidence>
<accession>A0A6I2M5Q9</accession>